<name>A0ABW1EEL8_9BACT</name>
<sequence length="856" mass="96715">MRLLGSSENLPRTSMRHHVLALIWVALATGASLAFSPYLPEYPAVPACFYLCAVTASAIYGDFQSSITALVLSDILLGLLFWRRFVYTHGVSLMVREFLYTALSGYVCLLAHKLKLARAGEARSIRAFADFTHSAPIGFSLHRPDTSYIDINPQLAEWNEMRREEHLGRTLAEAVPGLAASLIPHLKRVLETGESTTVEIAGDPHEANNKQRYWLTSYFPVRNARGKIEAVGTAVLETTRERHAQAALANSESRYRLLTETLSQYIWTADENGKIDYCNKYFLEFCGMTLEEVKAGKALELFHPEDRERMLTKISASLASGKIFEDEHRVRHARDEEYHWHLAHLEPFFDLSGARRWLGVAIDVTARKKAEIELRAAHDRLSVLLSSISESFIVLDKDWRFQYANDSVMEHRGMAWSEMQGKSVWEIYPAALETEFKAGYEKVMRERTPHRFEVKYPMGDGTTRYFLVHAHPTGEGLSALVTNITDRKGVEEQARLAHERFQLALHGTPVSVFHQDRDLRYIWVYNPARGMDPNEMLGKRDRDFIERASDAEMTETIKREVIRTGVGQRREIVVRSRGADEIYDLQVEPLRDADGDITGVSCAAIDITERKRTQEALIRSEKLASAGRLAASIAHEINNPLEAVTNLLYLTRHVPNLPEEAQQYISMASEELERVAHITRQSLGFYREPSTAQITSLAAVMQSAIELFRGKLRKQQVAIRQEWKDDIAIEAVGGELRQVFCNLLSNSIEAMKHGGNIRIRMGQSRVLEDAKQYVRITFADDGCGVPQEIRTQIFEPFFTTRSSTGTGLGLWVSKQLVEKHGGRIRLRSNTGTAEHGTAVMILLPVSECGSQNQLKV</sequence>
<dbReference type="InterPro" id="IPR001610">
    <property type="entry name" value="PAC"/>
</dbReference>
<keyword evidence="10" id="KW-1185">Reference proteome</keyword>
<evidence type="ECO:0000256" key="4">
    <source>
        <dbReference type="ARBA" id="ARBA00022679"/>
    </source>
</evidence>
<evidence type="ECO:0000313" key="10">
    <source>
        <dbReference type="Proteomes" id="UP001596091"/>
    </source>
</evidence>
<evidence type="ECO:0000256" key="5">
    <source>
        <dbReference type="ARBA" id="ARBA00022777"/>
    </source>
</evidence>
<dbReference type="Gene3D" id="3.30.565.10">
    <property type="entry name" value="Histidine kinase-like ATPase, C-terminal domain"/>
    <property type="match status" value="1"/>
</dbReference>
<dbReference type="EMBL" id="JBHSPH010000002">
    <property type="protein sequence ID" value="MFC5862736.1"/>
    <property type="molecule type" value="Genomic_DNA"/>
</dbReference>
<dbReference type="SUPFAM" id="SSF55874">
    <property type="entry name" value="ATPase domain of HSP90 chaperone/DNA topoisomerase II/histidine kinase"/>
    <property type="match status" value="1"/>
</dbReference>
<evidence type="ECO:0000259" key="6">
    <source>
        <dbReference type="PROSITE" id="PS50109"/>
    </source>
</evidence>
<dbReference type="InterPro" id="IPR003594">
    <property type="entry name" value="HATPase_dom"/>
</dbReference>
<feature type="domain" description="PAS" evidence="7">
    <location>
        <begin position="251"/>
        <end position="321"/>
    </location>
</feature>
<dbReference type="SMART" id="SM00086">
    <property type="entry name" value="PAC"/>
    <property type="match status" value="3"/>
</dbReference>
<accession>A0ABW1EEL8</accession>
<dbReference type="InterPro" id="IPR035965">
    <property type="entry name" value="PAS-like_dom_sf"/>
</dbReference>
<organism evidence="9 10">
    <name type="scientific">Acidicapsa dinghuensis</name>
    <dbReference type="NCBI Taxonomy" id="2218256"/>
    <lineage>
        <taxon>Bacteria</taxon>
        <taxon>Pseudomonadati</taxon>
        <taxon>Acidobacteriota</taxon>
        <taxon>Terriglobia</taxon>
        <taxon>Terriglobales</taxon>
        <taxon>Acidobacteriaceae</taxon>
        <taxon>Acidicapsa</taxon>
    </lineage>
</organism>
<dbReference type="Pfam" id="PF00512">
    <property type="entry name" value="HisKA"/>
    <property type="match status" value="1"/>
</dbReference>
<dbReference type="InterPro" id="IPR005467">
    <property type="entry name" value="His_kinase_dom"/>
</dbReference>
<dbReference type="PANTHER" id="PTHR43304">
    <property type="entry name" value="PHYTOCHROME-LIKE PROTEIN CPH1"/>
    <property type="match status" value="1"/>
</dbReference>
<keyword evidence="3" id="KW-0597">Phosphoprotein</keyword>
<keyword evidence="4" id="KW-0808">Transferase</keyword>
<evidence type="ECO:0000313" key="9">
    <source>
        <dbReference type="EMBL" id="MFC5862736.1"/>
    </source>
</evidence>
<dbReference type="PANTHER" id="PTHR43304:SF1">
    <property type="entry name" value="PAC DOMAIN-CONTAINING PROTEIN"/>
    <property type="match status" value="1"/>
</dbReference>
<reference evidence="10" key="1">
    <citation type="journal article" date="2019" name="Int. J. Syst. Evol. Microbiol.">
        <title>The Global Catalogue of Microorganisms (GCM) 10K type strain sequencing project: providing services to taxonomists for standard genome sequencing and annotation.</title>
        <authorList>
            <consortium name="The Broad Institute Genomics Platform"/>
            <consortium name="The Broad Institute Genome Sequencing Center for Infectious Disease"/>
            <person name="Wu L."/>
            <person name="Ma J."/>
        </authorList>
    </citation>
    <scope>NUCLEOTIDE SEQUENCE [LARGE SCALE GENOMIC DNA]</scope>
    <source>
        <strain evidence="10">JCM 4087</strain>
    </source>
</reference>
<dbReference type="Gene3D" id="3.30.450.20">
    <property type="entry name" value="PAS domain"/>
    <property type="match status" value="4"/>
</dbReference>
<dbReference type="SUPFAM" id="SSF55785">
    <property type="entry name" value="PYP-like sensor domain (PAS domain)"/>
    <property type="match status" value="4"/>
</dbReference>
<dbReference type="Pfam" id="PF08447">
    <property type="entry name" value="PAS_3"/>
    <property type="match status" value="1"/>
</dbReference>
<comment type="caution">
    <text evidence="9">The sequence shown here is derived from an EMBL/GenBank/DDBJ whole genome shotgun (WGS) entry which is preliminary data.</text>
</comment>
<evidence type="ECO:0000259" key="7">
    <source>
        <dbReference type="PROSITE" id="PS50112"/>
    </source>
</evidence>
<dbReference type="InterPro" id="IPR000700">
    <property type="entry name" value="PAS-assoc_C"/>
</dbReference>
<dbReference type="SUPFAM" id="SSF47384">
    <property type="entry name" value="Homodimeric domain of signal transducing histidine kinase"/>
    <property type="match status" value="1"/>
</dbReference>
<feature type="domain" description="Histidine kinase" evidence="6">
    <location>
        <begin position="632"/>
        <end position="847"/>
    </location>
</feature>
<dbReference type="InterPro" id="IPR036890">
    <property type="entry name" value="HATPase_C_sf"/>
</dbReference>
<dbReference type="InterPro" id="IPR000014">
    <property type="entry name" value="PAS"/>
</dbReference>
<dbReference type="NCBIfam" id="TIGR00229">
    <property type="entry name" value="sensory_box"/>
    <property type="match status" value="3"/>
</dbReference>
<dbReference type="Pfam" id="PF02518">
    <property type="entry name" value="HATPase_c"/>
    <property type="match status" value="1"/>
</dbReference>
<comment type="catalytic activity">
    <reaction evidence="1">
        <text>ATP + protein L-histidine = ADP + protein N-phospho-L-histidine.</text>
        <dbReference type="EC" id="2.7.13.3"/>
    </reaction>
</comment>
<dbReference type="SMART" id="SM00091">
    <property type="entry name" value="PAS"/>
    <property type="match status" value="2"/>
</dbReference>
<dbReference type="Proteomes" id="UP001596091">
    <property type="component" value="Unassembled WGS sequence"/>
</dbReference>
<feature type="domain" description="PAC" evidence="8">
    <location>
        <begin position="568"/>
        <end position="619"/>
    </location>
</feature>
<dbReference type="InterPro" id="IPR052162">
    <property type="entry name" value="Sensor_kinase/Photoreceptor"/>
</dbReference>
<dbReference type="PROSITE" id="PS50112">
    <property type="entry name" value="PAS"/>
    <property type="match status" value="2"/>
</dbReference>
<dbReference type="CDD" id="cd00130">
    <property type="entry name" value="PAS"/>
    <property type="match status" value="3"/>
</dbReference>
<gene>
    <name evidence="9" type="ORF">ACFPT7_10580</name>
</gene>
<keyword evidence="5" id="KW-0418">Kinase</keyword>
<evidence type="ECO:0000256" key="2">
    <source>
        <dbReference type="ARBA" id="ARBA00012438"/>
    </source>
</evidence>
<protein>
    <recommendedName>
        <fullName evidence="2">histidine kinase</fullName>
        <ecNumber evidence="2">2.7.13.3</ecNumber>
    </recommendedName>
</protein>
<dbReference type="EC" id="2.7.13.3" evidence="2"/>
<dbReference type="InterPro" id="IPR013655">
    <property type="entry name" value="PAS_fold_3"/>
</dbReference>
<dbReference type="InterPro" id="IPR013656">
    <property type="entry name" value="PAS_4"/>
</dbReference>
<evidence type="ECO:0000256" key="3">
    <source>
        <dbReference type="ARBA" id="ARBA00022553"/>
    </source>
</evidence>
<dbReference type="InterPro" id="IPR004358">
    <property type="entry name" value="Sig_transdc_His_kin-like_C"/>
</dbReference>
<dbReference type="CDD" id="cd00075">
    <property type="entry name" value="HATPase"/>
    <property type="match status" value="1"/>
</dbReference>
<evidence type="ECO:0000256" key="1">
    <source>
        <dbReference type="ARBA" id="ARBA00000085"/>
    </source>
</evidence>
<dbReference type="CDD" id="cd00082">
    <property type="entry name" value="HisKA"/>
    <property type="match status" value="1"/>
</dbReference>
<proteinExistence type="predicted"/>
<dbReference type="InterPro" id="IPR003661">
    <property type="entry name" value="HisK_dim/P_dom"/>
</dbReference>
<dbReference type="Gene3D" id="1.10.287.130">
    <property type="match status" value="1"/>
</dbReference>
<dbReference type="InterPro" id="IPR036097">
    <property type="entry name" value="HisK_dim/P_sf"/>
</dbReference>
<dbReference type="RefSeq" id="WP_263336537.1">
    <property type="nucleotide sequence ID" value="NZ_JAGSYH010000003.1"/>
</dbReference>
<dbReference type="PROSITE" id="PS50109">
    <property type="entry name" value="HIS_KIN"/>
    <property type="match status" value="1"/>
</dbReference>
<evidence type="ECO:0000259" key="8">
    <source>
        <dbReference type="PROSITE" id="PS50113"/>
    </source>
</evidence>
<dbReference type="Pfam" id="PF08448">
    <property type="entry name" value="PAS_4"/>
    <property type="match status" value="3"/>
</dbReference>
<dbReference type="SMART" id="SM00388">
    <property type="entry name" value="HisKA"/>
    <property type="match status" value="1"/>
</dbReference>
<dbReference type="PROSITE" id="PS50113">
    <property type="entry name" value="PAC"/>
    <property type="match status" value="2"/>
</dbReference>
<dbReference type="SMART" id="SM00387">
    <property type="entry name" value="HATPase_c"/>
    <property type="match status" value="1"/>
</dbReference>
<feature type="domain" description="PAS" evidence="7">
    <location>
        <begin position="377"/>
        <end position="447"/>
    </location>
</feature>
<feature type="domain" description="PAC" evidence="8">
    <location>
        <begin position="324"/>
        <end position="376"/>
    </location>
</feature>
<dbReference type="PRINTS" id="PR00344">
    <property type="entry name" value="BCTRLSENSOR"/>
</dbReference>